<evidence type="ECO:0000313" key="6">
    <source>
        <dbReference type="Proteomes" id="UP000190274"/>
    </source>
</evidence>
<evidence type="ECO:0000259" key="4">
    <source>
        <dbReference type="Pfam" id="PF08621"/>
    </source>
</evidence>
<evidence type="ECO:0000256" key="1">
    <source>
        <dbReference type="ARBA" id="ARBA00009953"/>
    </source>
</evidence>
<accession>A0A1G4JYX5</accession>
<gene>
    <name evidence="5" type="ORF">LADA_0H00672G</name>
</gene>
<evidence type="ECO:0000313" key="5">
    <source>
        <dbReference type="EMBL" id="SCU96392.1"/>
    </source>
</evidence>
<keyword evidence="6" id="KW-1185">Reference proteome</keyword>
<dbReference type="InterPro" id="IPR039913">
    <property type="entry name" value="RPAP1/Rba50"/>
</dbReference>
<dbReference type="PANTHER" id="PTHR21483">
    <property type="entry name" value="RNA POLYMERASE II-ASSOCIATED PROTEIN 1"/>
    <property type="match status" value="1"/>
</dbReference>
<sequence length="456" mass="51259">MDLLGDIVEKDATAPSSVDAAPATGFPALYEPEKISSWKTRLYQKRQRSGAKTTSKTSQVNGGKPPAAESKLKTEPETVAEEIHRENVARMQQMSADQLAQEKRDILESLDPKVIQSLMKRLSKQDSGQKSDPLKDYIKPNTAPLFAEVEGAPGTWIGGSREIADLPHLDDEKVNEALGIQPKPSKHVKFEGDADIQEPTQSEPLDFARPSADEDDIAPQEYQFVQQMDHMKNEELLNDVHFMRPVKDAQEDFESLDIHDPEFDNKLHEKYFPDLPKEADKLAWMKPVPKASANDVIQDVAQCRFDFKGNLVPPNRKIESTRNGLHHHSEDPELAGYTIGELQHLSRSTFPSQRCIAIRTLGRILYKLGKRNYDQLVPEVDAETYQEMGGADAIVSRIYTMFWDLCKSHQVIESLTEAADESMTKNLSVRNYAIDALWLWKEGGGDSRSGSKEEST</sequence>
<dbReference type="PANTHER" id="PTHR21483:SF18">
    <property type="entry name" value="RNA POLYMERASE II-ASSOCIATED PROTEIN 1"/>
    <property type="match status" value="1"/>
</dbReference>
<dbReference type="GO" id="GO:0006366">
    <property type="term" value="P:transcription by RNA polymerase II"/>
    <property type="evidence" value="ECO:0007669"/>
    <property type="project" value="EnsemblFungi"/>
</dbReference>
<dbReference type="InterPro" id="IPR013930">
    <property type="entry name" value="RPAP1_N"/>
</dbReference>
<feature type="domain" description="RPAP1 N-terminal" evidence="4">
    <location>
        <begin position="81"/>
        <end position="125"/>
    </location>
</feature>
<dbReference type="EMBL" id="LT598461">
    <property type="protein sequence ID" value="SCU96392.1"/>
    <property type="molecule type" value="Genomic_DNA"/>
</dbReference>
<comment type="similarity">
    <text evidence="1">Belongs to the RPAP1 family.</text>
</comment>
<feature type="region of interest" description="Disordered" evidence="2">
    <location>
        <begin position="1"/>
        <end position="82"/>
    </location>
</feature>
<reference evidence="5 6" key="1">
    <citation type="submission" date="2016-03" db="EMBL/GenBank/DDBJ databases">
        <authorList>
            <person name="Devillers H."/>
        </authorList>
    </citation>
    <scope>NUCLEOTIDE SEQUENCE [LARGE SCALE GENOMIC DNA]</scope>
    <source>
        <strain evidence="5">CBS 10888</strain>
    </source>
</reference>
<evidence type="ECO:0000256" key="2">
    <source>
        <dbReference type="SAM" id="MobiDB-lite"/>
    </source>
</evidence>
<dbReference type="AlphaFoldDB" id="A0A1G4JYX5"/>
<protein>
    <submittedName>
        <fullName evidence="5">LADA_0H00672g1_1</fullName>
    </submittedName>
</protein>
<dbReference type="OrthoDB" id="348201at2759"/>
<proteinExistence type="inferred from homology"/>
<feature type="compositionally biased region" description="Polar residues" evidence="2">
    <location>
        <begin position="50"/>
        <end position="61"/>
    </location>
</feature>
<dbReference type="Proteomes" id="UP000190274">
    <property type="component" value="Chromosome H"/>
</dbReference>
<organism evidence="5 6">
    <name type="scientific">Lachancea dasiensis</name>
    <dbReference type="NCBI Taxonomy" id="1072105"/>
    <lineage>
        <taxon>Eukaryota</taxon>
        <taxon>Fungi</taxon>
        <taxon>Dikarya</taxon>
        <taxon>Ascomycota</taxon>
        <taxon>Saccharomycotina</taxon>
        <taxon>Saccharomycetes</taxon>
        <taxon>Saccharomycetales</taxon>
        <taxon>Saccharomycetaceae</taxon>
        <taxon>Lachancea</taxon>
    </lineage>
</organism>
<feature type="compositionally biased region" description="Basic and acidic residues" evidence="2">
    <location>
        <begin position="70"/>
        <end position="82"/>
    </location>
</feature>
<feature type="domain" description="RPAP1 C-terminal" evidence="3">
    <location>
        <begin position="302"/>
        <end position="368"/>
    </location>
</feature>
<dbReference type="Pfam" id="PF08621">
    <property type="entry name" value="RPAP1_N"/>
    <property type="match status" value="1"/>
</dbReference>
<evidence type="ECO:0000259" key="3">
    <source>
        <dbReference type="Pfam" id="PF08620"/>
    </source>
</evidence>
<name>A0A1G4JYX5_9SACH</name>
<dbReference type="InterPro" id="IPR013929">
    <property type="entry name" value="RPAP1_C"/>
</dbReference>
<dbReference type="Pfam" id="PF08620">
    <property type="entry name" value="RPAP1_C"/>
    <property type="match status" value="1"/>
</dbReference>